<reference evidence="1" key="1">
    <citation type="submission" date="2021-12" db="EMBL/GenBank/DDBJ databases">
        <authorList>
            <person name="Zaccaron A."/>
            <person name="Stergiopoulos I."/>
        </authorList>
    </citation>
    <scope>NUCLEOTIDE SEQUENCE</scope>
    <source>
        <strain evidence="1">Race5_Kim</strain>
    </source>
</reference>
<dbReference type="Proteomes" id="UP000756132">
    <property type="component" value="Chromosome 4"/>
</dbReference>
<dbReference type="AlphaFoldDB" id="A0A9Q8LFY9"/>
<proteinExistence type="predicted"/>
<accession>A0A9Q8LFY9</accession>
<protein>
    <submittedName>
        <fullName evidence="1">Uncharacterized protein</fullName>
    </submittedName>
</protein>
<evidence type="ECO:0000313" key="1">
    <source>
        <dbReference type="EMBL" id="UJO16747.1"/>
    </source>
</evidence>
<sequence>MSSIITTRTWQCAQAHLQRCGARLPARTFAPIALGIRRASIKYIRPAKVTRNRSKYGLIKCKDSAAISINDSDGPSDITEFQKLAEDGEATVQDLRTFLTKTKARLSSLPLANRHDQAAHAGGEKALLWLWEYRLDARKEDLDYRGLFEPLCWLLAAEHNESFVIEWVKKSRQTIADQGVVEGSRDWARHKAWCGNLLGWFIEAKLQWSPHGSVDPALEAMKRIVDALQGTVALRFKMQSVTAISSALTDDDRPPCNAALYEWFIGLRKMTDPREYTRHLDSLFHPASPDPLPYARWASDYYEHPKKPKEEIKKLKALRSVGAFMLRAAYISRLLGDVPTARKMEDLVQEHHPLVWGYRQRIARKANLNLGDLHAKAKVETSALPAVAWRNKSDIVPHNERDG</sequence>
<evidence type="ECO:0000313" key="2">
    <source>
        <dbReference type="Proteomes" id="UP000756132"/>
    </source>
</evidence>
<dbReference type="RefSeq" id="XP_047761113.1">
    <property type="nucleotide sequence ID" value="XM_047903946.1"/>
</dbReference>
<gene>
    <name evidence="1" type="ORF">CLAFUR5_04798</name>
</gene>
<dbReference type="EMBL" id="CP090166">
    <property type="protein sequence ID" value="UJO16747.1"/>
    <property type="molecule type" value="Genomic_DNA"/>
</dbReference>
<dbReference type="GeneID" id="71984676"/>
<reference evidence="1" key="2">
    <citation type="journal article" date="2022" name="Microb. Genom.">
        <title>A chromosome-scale genome assembly of the tomato pathogen Cladosporium fulvum reveals a compartmentalized genome architecture and the presence of a dispensable chromosome.</title>
        <authorList>
            <person name="Zaccaron A.Z."/>
            <person name="Chen L.H."/>
            <person name="Samaras A."/>
            <person name="Stergiopoulos I."/>
        </authorList>
    </citation>
    <scope>NUCLEOTIDE SEQUENCE</scope>
    <source>
        <strain evidence="1">Race5_Kim</strain>
    </source>
</reference>
<organism evidence="1 2">
    <name type="scientific">Passalora fulva</name>
    <name type="common">Tomato leaf mold</name>
    <name type="synonym">Cladosporium fulvum</name>
    <dbReference type="NCBI Taxonomy" id="5499"/>
    <lineage>
        <taxon>Eukaryota</taxon>
        <taxon>Fungi</taxon>
        <taxon>Dikarya</taxon>
        <taxon>Ascomycota</taxon>
        <taxon>Pezizomycotina</taxon>
        <taxon>Dothideomycetes</taxon>
        <taxon>Dothideomycetidae</taxon>
        <taxon>Mycosphaerellales</taxon>
        <taxon>Mycosphaerellaceae</taxon>
        <taxon>Fulvia</taxon>
    </lineage>
</organism>
<name>A0A9Q8LFY9_PASFU</name>
<dbReference type="KEGG" id="ffu:CLAFUR5_04798"/>
<keyword evidence="2" id="KW-1185">Reference proteome</keyword>